<evidence type="ECO:0000313" key="2">
    <source>
        <dbReference type="EMBL" id="ACV22881.1"/>
    </source>
</evidence>
<feature type="transmembrane region" description="Helical" evidence="1">
    <location>
        <begin position="176"/>
        <end position="195"/>
    </location>
</feature>
<evidence type="ECO:0000256" key="1">
    <source>
        <dbReference type="SAM" id="Phobius"/>
    </source>
</evidence>
<accession>C7N7J6</accession>
<feature type="transmembrane region" description="Helical" evidence="1">
    <location>
        <begin position="375"/>
        <end position="398"/>
    </location>
</feature>
<feature type="transmembrane region" description="Helical" evidence="1">
    <location>
        <begin position="23"/>
        <end position="43"/>
    </location>
</feature>
<dbReference type="RefSeq" id="WP_012798983.1">
    <property type="nucleotide sequence ID" value="NC_013165.1"/>
</dbReference>
<keyword evidence="1" id="KW-1133">Transmembrane helix</keyword>
<feature type="transmembrane region" description="Helical" evidence="1">
    <location>
        <begin position="280"/>
        <end position="304"/>
    </location>
</feature>
<organism evidence="2 3">
    <name type="scientific">Slackia heliotrinireducens (strain ATCC 29202 / DSM 20476 / NCTC 11029 / RHS 1)</name>
    <name type="common">Peptococcus heliotrinreducens</name>
    <dbReference type="NCBI Taxonomy" id="471855"/>
    <lineage>
        <taxon>Bacteria</taxon>
        <taxon>Bacillati</taxon>
        <taxon>Actinomycetota</taxon>
        <taxon>Coriobacteriia</taxon>
        <taxon>Eggerthellales</taxon>
        <taxon>Eggerthellaceae</taxon>
        <taxon>Slackia</taxon>
    </lineage>
</organism>
<keyword evidence="1" id="KW-0812">Transmembrane</keyword>
<dbReference type="STRING" id="471855.Shel_18650"/>
<dbReference type="KEGG" id="shi:Shel_18650"/>
<feature type="transmembrane region" description="Helical" evidence="1">
    <location>
        <begin position="229"/>
        <end position="250"/>
    </location>
</feature>
<protein>
    <submittedName>
        <fullName evidence="2">Predicted multitransmembrane protein</fullName>
    </submittedName>
</protein>
<keyword evidence="3" id="KW-1185">Reference proteome</keyword>
<gene>
    <name evidence="2" type="ordered locus">Shel_18650</name>
</gene>
<feature type="transmembrane region" description="Helical" evidence="1">
    <location>
        <begin position="338"/>
        <end position="355"/>
    </location>
</feature>
<name>C7N7J6_SLAHD</name>
<dbReference type="Proteomes" id="UP000002026">
    <property type="component" value="Chromosome"/>
</dbReference>
<feature type="transmembrane region" description="Helical" evidence="1">
    <location>
        <begin position="150"/>
        <end position="169"/>
    </location>
</feature>
<reference evidence="2 3" key="1">
    <citation type="journal article" date="2009" name="Stand. Genomic Sci.">
        <title>Complete genome sequence of Slackia heliotrinireducens type strain (RHS 1).</title>
        <authorList>
            <person name="Pukall R."/>
            <person name="Lapidus A."/>
            <person name="Nolan M."/>
            <person name="Copeland A."/>
            <person name="Glavina Del Rio T."/>
            <person name="Lucas S."/>
            <person name="Chen F."/>
            <person name="Tice H."/>
            <person name="Cheng J.F."/>
            <person name="Chertkov O."/>
            <person name="Bruce D."/>
            <person name="Goodwin L."/>
            <person name="Kuske C."/>
            <person name="Brettin T."/>
            <person name="Detter J.C."/>
            <person name="Han C."/>
            <person name="Pitluck S."/>
            <person name="Pati A."/>
            <person name="Mavrommatis K."/>
            <person name="Ivanova N."/>
            <person name="Ovchinnikova G."/>
            <person name="Chen A."/>
            <person name="Palaniappan K."/>
            <person name="Schneider S."/>
            <person name="Rohde M."/>
            <person name="Chain P."/>
            <person name="D'haeseleer P."/>
            <person name="Goker M."/>
            <person name="Bristow J."/>
            <person name="Eisen J.A."/>
            <person name="Markowitz V."/>
            <person name="Kyrpides N.C."/>
            <person name="Klenk H.P."/>
            <person name="Hugenholtz P."/>
        </authorList>
    </citation>
    <scope>NUCLEOTIDE SEQUENCE [LARGE SCALE GENOMIC DNA]</scope>
    <source>
        <strain evidence="3">ATCC 29202 / DSM 20476 / NCTC 11029 / RHS 1</strain>
    </source>
</reference>
<dbReference type="eggNOG" id="COG5438">
    <property type="taxonomic scope" value="Bacteria"/>
</dbReference>
<proteinExistence type="predicted"/>
<dbReference type="InterPro" id="IPR012507">
    <property type="entry name" value="YibE_F"/>
</dbReference>
<sequence length="404" mass="42880">MKKTPEKPKTPQLPKLPPLRKEASTVIVLAISAALFVAALFVAHSGEAKDTGSLFWAYGTETIDFDTATVNEIVSEDMSIDEATEGSYAGSQELAVTIDTGTYAGTQLTAYNSFGPISGHPVEVGDSVTLTIKTHADGDVTATVYELNRIPFLIGFLILFFIVVVLVGSLTGLQSLIGLAFTCVCLFAILIPLILKGAPTILTTFVMCAYISLVCFTILGGVHRKTVGAFLGTVAGTFLAMVFGLGAQFFGKINGLRLEDAEPLYQLAVYDGIPIDMEGLLVASIIICALGAVMDVAMSIASALEEIHAANPKLTQKELFKSGMNVGRDMAGTMTNTLILAFLGGELTLMIFLYARDLSFYHMFSTAFVALETIAGLSSSIGMILAIPLTALISSMLITRGGRR</sequence>
<evidence type="ECO:0000313" key="3">
    <source>
        <dbReference type="Proteomes" id="UP000002026"/>
    </source>
</evidence>
<dbReference type="PANTHER" id="PTHR41771:SF1">
    <property type="entry name" value="MEMBRANE PROTEIN"/>
    <property type="match status" value="1"/>
</dbReference>
<feature type="transmembrane region" description="Helical" evidence="1">
    <location>
        <begin position="201"/>
        <end position="222"/>
    </location>
</feature>
<dbReference type="HOGENOM" id="CLU_028166_4_0_11"/>
<dbReference type="PANTHER" id="PTHR41771">
    <property type="entry name" value="MEMBRANE PROTEIN-RELATED"/>
    <property type="match status" value="1"/>
</dbReference>
<dbReference type="AlphaFoldDB" id="C7N7J6"/>
<dbReference type="EMBL" id="CP001684">
    <property type="protein sequence ID" value="ACV22881.1"/>
    <property type="molecule type" value="Genomic_DNA"/>
</dbReference>
<dbReference type="Pfam" id="PF07907">
    <property type="entry name" value="YibE_F"/>
    <property type="match status" value="1"/>
</dbReference>
<keyword evidence="1" id="KW-0472">Membrane</keyword>